<feature type="region of interest" description="Disordered" evidence="1">
    <location>
        <begin position="1"/>
        <end position="26"/>
    </location>
</feature>
<dbReference type="PANTHER" id="PTHR10073:SF47">
    <property type="entry name" value="DNA MISMATCH REPAIR PROTEIN MLH3"/>
    <property type="match status" value="1"/>
</dbReference>
<proteinExistence type="predicted"/>
<feature type="domain" description="MutL C-terminal dimerisation" evidence="2">
    <location>
        <begin position="66"/>
        <end position="245"/>
    </location>
</feature>
<dbReference type="GO" id="GO:0016887">
    <property type="term" value="F:ATP hydrolysis activity"/>
    <property type="evidence" value="ECO:0007669"/>
    <property type="project" value="InterPro"/>
</dbReference>
<dbReference type="InterPro" id="IPR042121">
    <property type="entry name" value="MutL_C_regsub"/>
</dbReference>
<dbReference type="GO" id="GO:0032300">
    <property type="term" value="C:mismatch repair complex"/>
    <property type="evidence" value="ECO:0007669"/>
    <property type="project" value="InterPro"/>
</dbReference>
<gene>
    <name evidence="3" type="ORF">RDWZM_009985</name>
</gene>
<dbReference type="GO" id="GO:0140664">
    <property type="term" value="F:ATP-dependent DNA damage sensor activity"/>
    <property type="evidence" value="ECO:0007669"/>
    <property type="project" value="InterPro"/>
</dbReference>
<keyword evidence="4" id="KW-1185">Reference proteome</keyword>
<dbReference type="Gene3D" id="3.30.1370.100">
    <property type="entry name" value="MutL, C-terminal domain, regulatory subdomain"/>
    <property type="match status" value="1"/>
</dbReference>
<dbReference type="GO" id="GO:0005524">
    <property type="term" value="F:ATP binding"/>
    <property type="evidence" value="ECO:0007669"/>
    <property type="project" value="InterPro"/>
</dbReference>
<dbReference type="Proteomes" id="UP001142055">
    <property type="component" value="Chromosome 4"/>
</dbReference>
<evidence type="ECO:0000256" key="1">
    <source>
        <dbReference type="SAM" id="MobiDB-lite"/>
    </source>
</evidence>
<comment type="caution">
    <text evidence="3">The sequence shown here is derived from an EMBL/GenBank/DDBJ whole genome shotgun (WGS) entry which is preliminary data.</text>
</comment>
<dbReference type="Gene3D" id="3.30.1540.20">
    <property type="entry name" value="MutL, C-terminal domain, dimerisation subdomain"/>
    <property type="match status" value="1"/>
</dbReference>
<dbReference type="AlphaFoldDB" id="A0A9Q0RIM0"/>
<dbReference type="InterPro" id="IPR037198">
    <property type="entry name" value="MutL_C_sf"/>
</dbReference>
<evidence type="ECO:0000259" key="2">
    <source>
        <dbReference type="SMART" id="SM00853"/>
    </source>
</evidence>
<reference evidence="3" key="1">
    <citation type="submission" date="2022-12" db="EMBL/GenBank/DDBJ databases">
        <title>Genome assemblies of Blomia tropicalis.</title>
        <authorList>
            <person name="Cui Y."/>
        </authorList>
    </citation>
    <scope>NUCLEOTIDE SEQUENCE</scope>
    <source>
        <tissue evidence="3">Adult mites</tissue>
    </source>
</reference>
<dbReference type="InterPro" id="IPR042120">
    <property type="entry name" value="MutL_C_dimsub"/>
</dbReference>
<evidence type="ECO:0000313" key="4">
    <source>
        <dbReference type="Proteomes" id="UP001142055"/>
    </source>
</evidence>
<evidence type="ECO:0000313" key="3">
    <source>
        <dbReference type="EMBL" id="KAJ6215485.1"/>
    </source>
</evidence>
<dbReference type="PANTHER" id="PTHR10073">
    <property type="entry name" value="DNA MISMATCH REPAIR PROTEIN MLH, PMS, MUTL"/>
    <property type="match status" value="1"/>
</dbReference>
<accession>A0A9Q0RIM0</accession>
<dbReference type="SMART" id="SM00853">
    <property type="entry name" value="MutL_C"/>
    <property type="match status" value="1"/>
</dbReference>
<dbReference type="EMBL" id="JAPWDV010000004">
    <property type="protein sequence ID" value="KAJ6215485.1"/>
    <property type="molecule type" value="Genomic_DNA"/>
</dbReference>
<dbReference type="SUPFAM" id="SSF118116">
    <property type="entry name" value="DNA mismatch repair protein MutL"/>
    <property type="match status" value="1"/>
</dbReference>
<dbReference type="InterPro" id="IPR014790">
    <property type="entry name" value="MutL_C"/>
</dbReference>
<sequence length="374" mass="43538">MKKSSKRLKKNDDNDDRDDVNNDQTSNLLSTTLNGIEANKFAILPSMRITRSVCLNQMEFKSNIRIIGQVRKQIILVVLLNRQHNQMPLMLAFDQHAIHERIRYEQIYKTIYEDRTGFLKTKTLVPPMEMSIELELVNRIIEKRSILQRVVGLHCDLKTNKETKTNDKQSCTKTLLIYRIPTILTNYHDPSTFLMFLNDSLKFIDGRESMIPMDKILQRYRLSPFLLEQVKSLSCHGAIRFGEPLSRMACVQLIQTLAQCQQPFRCAHGRLSAIPIIHLPLSTSNVEKRTISVNTITDGNNQFPYRPCQLENRTISDGKNEHGDDGEQSLSEIKLTIHRKYSSFPFRGDPNLKCENRNRNRNSQRRYIQTRYLL</sequence>
<dbReference type="InterPro" id="IPR038973">
    <property type="entry name" value="MutL/Mlh/Pms-like"/>
</dbReference>
<dbReference type="GO" id="GO:0006298">
    <property type="term" value="P:mismatch repair"/>
    <property type="evidence" value="ECO:0007669"/>
    <property type="project" value="InterPro"/>
</dbReference>
<protein>
    <recommendedName>
        <fullName evidence="2">MutL C-terminal dimerisation domain-containing protein</fullName>
    </recommendedName>
</protein>
<name>A0A9Q0RIM0_BLOTA</name>
<organism evidence="3 4">
    <name type="scientific">Blomia tropicalis</name>
    <name type="common">Mite</name>
    <dbReference type="NCBI Taxonomy" id="40697"/>
    <lineage>
        <taxon>Eukaryota</taxon>
        <taxon>Metazoa</taxon>
        <taxon>Ecdysozoa</taxon>
        <taxon>Arthropoda</taxon>
        <taxon>Chelicerata</taxon>
        <taxon>Arachnida</taxon>
        <taxon>Acari</taxon>
        <taxon>Acariformes</taxon>
        <taxon>Sarcoptiformes</taxon>
        <taxon>Astigmata</taxon>
        <taxon>Glycyphagoidea</taxon>
        <taxon>Echimyopodidae</taxon>
        <taxon>Blomia</taxon>
    </lineage>
</organism>